<dbReference type="AlphaFoldDB" id="A0A3B1BBE2"/>
<dbReference type="EMBL" id="UOFY01000033">
    <property type="protein sequence ID" value="VAX09244.1"/>
    <property type="molecule type" value="Genomic_DNA"/>
</dbReference>
<evidence type="ECO:0000313" key="1">
    <source>
        <dbReference type="EMBL" id="VAX09244.1"/>
    </source>
</evidence>
<reference evidence="1" key="1">
    <citation type="submission" date="2018-06" db="EMBL/GenBank/DDBJ databases">
        <authorList>
            <person name="Zhirakovskaya E."/>
        </authorList>
    </citation>
    <scope>NUCLEOTIDE SEQUENCE</scope>
</reference>
<protein>
    <recommendedName>
        <fullName evidence="2">Response regulatory domain-containing protein</fullName>
    </recommendedName>
</protein>
<evidence type="ECO:0008006" key="2">
    <source>
        <dbReference type="Google" id="ProtNLM"/>
    </source>
</evidence>
<name>A0A3B1BBE2_9ZZZZ</name>
<accession>A0A3B1BBE2</accession>
<proteinExistence type="predicted"/>
<sequence length="128" mass="14601">MADKILYSLIESAGHPDFSLLYKKLGLQEQRLFSTRKVMSAIKKQPPDFVVAEFFYGYGNNYAGVNISNLDVMLYSLQKFSPQARVFVLVYKSECQYVDKLNEVFPLAAVLILPVQEAQMESHLLDNL</sequence>
<gene>
    <name evidence="1" type="ORF">MNBD_GAMMA25-2032</name>
</gene>
<organism evidence="1">
    <name type="scientific">hydrothermal vent metagenome</name>
    <dbReference type="NCBI Taxonomy" id="652676"/>
    <lineage>
        <taxon>unclassified sequences</taxon>
        <taxon>metagenomes</taxon>
        <taxon>ecological metagenomes</taxon>
    </lineage>
</organism>